<evidence type="ECO:0000313" key="4">
    <source>
        <dbReference type="EMBL" id="SVA20057.1"/>
    </source>
</evidence>
<dbReference type="PANTHER" id="PTHR43285">
    <property type="entry name" value="ANTHRANILATE PHOSPHORIBOSYLTRANSFERASE"/>
    <property type="match status" value="1"/>
</dbReference>
<dbReference type="PANTHER" id="PTHR43285:SF3">
    <property type="entry name" value="SLL1634 PROTEIN"/>
    <property type="match status" value="1"/>
</dbReference>
<organism evidence="4">
    <name type="scientific">marine metagenome</name>
    <dbReference type="NCBI Taxonomy" id="408172"/>
    <lineage>
        <taxon>unclassified sequences</taxon>
        <taxon>metagenomes</taxon>
        <taxon>ecological metagenomes</taxon>
    </lineage>
</organism>
<dbReference type="SUPFAM" id="SSF47648">
    <property type="entry name" value="Nucleoside phosphorylase/phosphoribosyltransferase N-terminal domain"/>
    <property type="match status" value="1"/>
</dbReference>
<keyword evidence="2" id="KW-0808">Transferase</keyword>
<feature type="domain" description="Glycosyl transferase family 3 N-terminal" evidence="3">
    <location>
        <begin position="17"/>
        <end position="79"/>
    </location>
</feature>
<evidence type="ECO:0000259" key="3">
    <source>
        <dbReference type="Pfam" id="PF02885"/>
    </source>
</evidence>
<keyword evidence="1" id="KW-0328">Glycosyltransferase</keyword>
<accession>A0A381TYI2</accession>
<dbReference type="InterPro" id="IPR035902">
    <property type="entry name" value="Nuc_phospho_transferase"/>
</dbReference>
<reference evidence="4" key="1">
    <citation type="submission" date="2018-05" db="EMBL/GenBank/DDBJ databases">
        <authorList>
            <person name="Lanie J.A."/>
            <person name="Ng W.-L."/>
            <person name="Kazmierczak K.M."/>
            <person name="Andrzejewski T.M."/>
            <person name="Davidsen T.M."/>
            <person name="Wayne K.J."/>
            <person name="Tettelin H."/>
            <person name="Glass J.I."/>
            <person name="Rusch D."/>
            <person name="Podicherti R."/>
            <person name="Tsui H.-C.T."/>
            <person name="Winkler M.E."/>
        </authorList>
    </citation>
    <scope>NUCLEOTIDE SEQUENCE</scope>
</reference>
<dbReference type="InterPro" id="IPR017459">
    <property type="entry name" value="Glycosyl_Trfase_fam3_N_dom"/>
</dbReference>
<dbReference type="GO" id="GO:0005829">
    <property type="term" value="C:cytosol"/>
    <property type="evidence" value="ECO:0007669"/>
    <property type="project" value="TreeGrafter"/>
</dbReference>
<dbReference type="InterPro" id="IPR036320">
    <property type="entry name" value="Glycosyl_Trfase_fam3_N_dom_sf"/>
</dbReference>
<dbReference type="EMBL" id="UINC01005243">
    <property type="protein sequence ID" value="SVA20057.1"/>
    <property type="molecule type" value="Genomic_DNA"/>
</dbReference>
<sequence length="368" mass="41472">MKKNIYESSLVDSRMQSYLQKIATGPKMSKDLTEVEAEDALTLILKDEVSKVKSGVFLIAARMKLETLEENIGYWKAMDKTTIRHPIQLDQLLQIADPFDGFNRVPYFGFYTIPVLAAMGLPTYGHSAPSLPPKFGITFEDILCKHYGVNPKGNHRQRVELIRQFQFGYINMQEAHPLLEKLRDLRIEIVKRTMLSTMEKILMPLEAQAGGNYLATSYFHRGYETSMIEVAKLSKFNLTMVGNGAEGTTLYGVHKPAKVFIESEKEKTKEILCQISTMFSEETNSEIDDAYKALKSEEYDLPKFADWGESALKSGAGPAGPLIACQAGTLFHLCGLVLSFQEGYDAARKVLQEGFCYKKLMQHIDSLF</sequence>
<evidence type="ECO:0000256" key="1">
    <source>
        <dbReference type="ARBA" id="ARBA00022676"/>
    </source>
</evidence>
<name>A0A381TYI2_9ZZZZ</name>
<dbReference type="InterPro" id="IPR005940">
    <property type="entry name" value="Anthranilate_Pribosyl_Tfrase"/>
</dbReference>
<dbReference type="SUPFAM" id="SSF52418">
    <property type="entry name" value="Nucleoside phosphorylase/phosphoribosyltransferase catalytic domain"/>
    <property type="match status" value="1"/>
</dbReference>
<proteinExistence type="predicted"/>
<dbReference type="Gene3D" id="1.20.970.10">
    <property type="entry name" value="Transferase, Pyrimidine Nucleoside Phosphorylase, Chain C"/>
    <property type="match status" value="1"/>
</dbReference>
<protein>
    <recommendedName>
        <fullName evidence="3">Glycosyl transferase family 3 N-terminal domain-containing protein</fullName>
    </recommendedName>
</protein>
<dbReference type="GO" id="GO:0004048">
    <property type="term" value="F:anthranilate phosphoribosyltransferase activity"/>
    <property type="evidence" value="ECO:0007669"/>
    <property type="project" value="InterPro"/>
</dbReference>
<dbReference type="GO" id="GO:0000162">
    <property type="term" value="P:L-tryptophan biosynthetic process"/>
    <property type="evidence" value="ECO:0007669"/>
    <property type="project" value="InterPro"/>
</dbReference>
<dbReference type="Gene3D" id="3.40.1030.10">
    <property type="entry name" value="Nucleoside phosphorylase/phosphoribosyltransferase catalytic domain"/>
    <property type="match status" value="1"/>
</dbReference>
<gene>
    <name evidence="4" type="ORF">METZ01_LOCUS72911</name>
</gene>
<dbReference type="AlphaFoldDB" id="A0A381TYI2"/>
<evidence type="ECO:0000256" key="2">
    <source>
        <dbReference type="ARBA" id="ARBA00022679"/>
    </source>
</evidence>
<dbReference type="Pfam" id="PF02885">
    <property type="entry name" value="Glycos_trans_3N"/>
    <property type="match status" value="1"/>
</dbReference>